<dbReference type="SUPFAM" id="SSF55821">
    <property type="entry name" value="YrdC/RibB"/>
    <property type="match status" value="1"/>
</dbReference>
<evidence type="ECO:0000259" key="12">
    <source>
        <dbReference type="PROSITE" id="PS51163"/>
    </source>
</evidence>
<evidence type="ECO:0000256" key="6">
    <source>
        <dbReference type="ARBA" id="ARBA00022694"/>
    </source>
</evidence>
<dbReference type="GO" id="GO:0006450">
    <property type="term" value="P:regulation of translational fidelity"/>
    <property type="evidence" value="ECO:0007669"/>
    <property type="project" value="TreeGrafter"/>
</dbReference>
<gene>
    <name evidence="13" type="ORF">A1sIIB76_01165</name>
</gene>
<evidence type="ECO:0000256" key="1">
    <source>
        <dbReference type="ARBA" id="ARBA00004496"/>
    </source>
</evidence>
<dbReference type="PANTHER" id="PTHR17490">
    <property type="entry name" value="SUA5"/>
    <property type="match status" value="1"/>
</dbReference>
<dbReference type="PROSITE" id="PS51163">
    <property type="entry name" value="YRDC"/>
    <property type="match status" value="1"/>
</dbReference>
<keyword evidence="6" id="KW-0819">tRNA processing</keyword>
<keyword evidence="9" id="KW-0067">ATP-binding</keyword>
<evidence type="ECO:0000313" key="13">
    <source>
        <dbReference type="EMBL" id="ASY22221.1"/>
    </source>
</evidence>
<keyword evidence="5" id="KW-0808">Transferase</keyword>
<dbReference type="GO" id="GO:0000049">
    <property type="term" value="F:tRNA binding"/>
    <property type="evidence" value="ECO:0007669"/>
    <property type="project" value="TreeGrafter"/>
</dbReference>
<keyword evidence="7" id="KW-0548">Nucleotidyltransferase</keyword>
<evidence type="ECO:0000256" key="10">
    <source>
        <dbReference type="ARBA" id="ARBA00029774"/>
    </source>
</evidence>
<evidence type="ECO:0000313" key="14">
    <source>
        <dbReference type="Proteomes" id="UP000217194"/>
    </source>
</evidence>
<evidence type="ECO:0000256" key="2">
    <source>
        <dbReference type="ARBA" id="ARBA00007663"/>
    </source>
</evidence>
<accession>A0AAC9YVL0</accession>
<dbReference type="Gene3D" id="3.90.870.10">
    <property type="entry name" value="DHBP synthase"/>
    <property type="match status" value="1"/>
</dbReference>
<keyword evidence="4" id="KW-0963">Cytoplasm</keyword>
<evidence type="ECO:0000256" key="11">
    <source>
        <dbReference type="ARBA" id="ARBA00048366"/>
    </source>
</evidence>
<sequence length="213" mass="22820">MAPRVDLKKGEAKNHVAKALKSIRDGYVIVVPAEHGYIFLADAFSHFAVRAMHVLRGDELGISAQVLCHSAQTVQGITRDVPGDAQKLMDEFWPGLLSLNLAPNRGLNWDLGDDNSLDLISIRVPKSRFLRALLKESGPLAAASASPAGDAPMLAVDRSAIKSWDVATVFDNGVLKSGQPTTVIEQRNGGLHILREGAISAAQVRKIAPSVSE</sequence>
<dbReference type="RefSeq" id="WP_095696760.1">
    <property type="nucleotide sequence ID" value="NZ_CP016778.1"/>
</dbReference>
<dbReference type="GO" id="GO:0003725">
    <property type="term" value="F:double-stranded RNA binding"/>
    <property type="evidence" value="ECO:0007669"/>
    <property type="project" value="InterPro"/>
</dbReference>
<name>A0AAC9YVL0_9ACTN</name>
<evidence type="ECO:0000256" key="5">
    <source>
        <dbReference type="ARBA" id="ARBA00022679"/>
    </source>
</evidence>
<dbReference type="Pfam" id="PF01300">
    <property type="entry name" value="Sua5_yciO_yrdC"/>
    <property type="match status" value="1"/>
</dbReference>
<protein>
    <recommendedName>
        <fullName evidence="10">L-threonylcarbamoyladenylate synthase</fullName>
        <ecNumber evidence="3">2.7.7.87</ecNumber>
    </recommendedName>
    <alternativeName>
        <fullName evidence="10">L-threonylcarbamoyladenylate synthase</fullName>
    </alternativeName>
</protein>
<feature type="domain" description="YrdC-like" evidence="12">
    <location>
        <begin position="13"/>
        <end position="199"/>
    </location>
</feature>
<evidence type="ECO:0000256" key="4">
    <source>
        <dbReference type="ARBA" id="ARBA00022490"/>
    </source>
</evidence>
<dbReference type="InterPro" id="IPR050156">
    <property type="entry name" value="TC-AMP_synthase_SUA5"/>
</dbReference>
<dbReference type="PANTHER" id="PTHR17490:SF16">
    <property type="entry name" value="THREONYLCARBAMOYL-AMP SYNTHASE"/>
    <property type="match status" value="1"/>
</dbReference>
<evidence type="ECO:0000256" key="9">
    <source>
        <dbReference type="ARBA" id="ARBA00022840"/>
    </source>
</evidence>
<comment type="catalytic activity">
    <reaction evidence="11">
        <text>L-threonine + hydrogencarbonate + ATP = L-threonylcarbamoyladenylate + diphosphate + H2O</text>
        <dbReference type="Rhea" id="RHEA:36407"/>
        <dbReference type="ChEBI" id="CHEBI:15377"/>
        <dbReference type="ChEBI" id="CHEBI:17544"/>
        <dbReference type="ChEBI" id="CHEBI:30616"/>
        <dbReference type="ChEBI" id="CHEBI:33019"/>
        <dbReference type="ChEBI" id="CHEBI:57926"/>
        <dbReference type="ChEBI" id="CHEBI:73682"/>
        <dbReference type="EC" id="2.7.7.87"/>
    </reaction>
</comment>
<dbReference type="InterPro" id="IPR006070">
    <property type="entry name" value="Sua5-like_dom"/>
</dbReference>
<dbReference type="GO" id="GO:0061710">
    <property type="term" value="F:L-threonylcarbamoyladenylate synthase"/>
    <property type="evidence" value="ECO:0007669"/>
    <property type="project" value="UniProtKB-EC"/>
</dbReference>
<dbReference type="GO" id="GO:0005737">
    <property type="term" value="C:cytoplasm"/>
    <property type="evidence" value="ECO:0007669"/>
    <property type="project" value="UniProtKB-SubCell"/>
</dbReference>
<dbReference type="GO" id="GO:0005524">
    <property type="term" value="F:ATP binding"/>
    <property type="evidence" value="ECO:0007669"/>
    <property type="project" value="UniProtKB-KW"/>
</dbReference>
<evidence type="ECO:0000256" key="7">
    <source>
        <dbReference type="ARBA" id="ARBA00022695"/>
    </source>
</evidence>
<comment type="subcellular location">
    <subcellularLocation>
        <location evidence="1">Cytoplasm</location>
    </subcellularLocation>
</comment>
<proteinExistence type="inferred from homology"/>
<evidence type="ECO:0000256" key="8">
    <source>
        <dbReference type="ARBA" id="ARBA00022741"/>
    </source>
</evidence>
<dbReference type="Proteomes" id="UP000217194">
    <property type="component" value="Chromosome"/>
</dbReference>
<dbReference type="GO" id="GO:0008033">
    <property type="term" value="P:tRNA processing"/>
    <property type="evidence" value="ECO:0007669"/>
    <property type="project" value="UniProtKB-KW"/>
</dbReference>
<dbReference type="EC" id="2.7.7.87" evidence="3"/>
<keyword evidence="8" id="KW-0547">Nucleotide-binding</keyword>
<dbReference type="InterPro" id="IPR017945">
    <property type="entry name" value="DHBP_synth_RibB-like_a/b_dom"/>
</dbReference>
<comment type="similarity">
    <text evidence="2">Belongs to the SUA5 family.</text>
</comment>
<dbReference type="AlphaFoldDB" id="A0AAC9YVL0"/>
<evidence type="ECO:0000256" key="3">
    <source>
        <dbReference type="ARBA" id="ARBA00012584"/>
    </source>
</evidence>
<organism evidence="13 14">
    <name type="scientific">Candidatus Planktophila versatilis</name>
    <dbReference type="NCBI Taxonomy" id="1884905"/>
    <lineage>
        <taxon>Bacteria</taxon>
        <taxon>Bacillati</taxon>
        <taxon>Actinomycetota</taxon>
        <taxon>Actinomycetes</taxon>
        <taxon>Candidatus Nanopelagicales</taxon>
        <taxon>Candidatus Nanopelagicaceae</taxon>
        <taxon>Candidatus Planktophila</taxon>
    </lineage>
</organism>
<reference evidence="13 14" key="1">
    <citation type="submission" date="2016-07" db="EMBL/GenBank/DDBJ databases">
        <title>High microdiversification within the ubiquitous acI lineage of Actinobacteria.</title>
        <authorList>
            <person name="Neuenschwander S.M."/>
            <person name="Salcher M."/>
            <person name="Ghai R."/>
            <person name="Pernthaler J."/>
        </authorList>
    </citation>
    <scope>NUCLEOTIDE SEQUENCE [LARGE SCALE GENOMIC DNA]</scope>
    <source>
        <strain evidence="13">MMS-IIB-76</strain>
    </source>
</reference>
<dbReference type="EMBL" id="CP016778">
    <property type="protein sequence ID" value="ASY22221.1"/>
    <property type="molecule type" value="Genomic_DNA"/>
</dbReference>